<gene>
    <name evidence="2" type="ORF">NCTC10343_03689</name>
</gene>
<dbReference type="RefSeq" id="WP_019688000.1">
    <property type="nucleotide sequence ID" value="NZ_CP009909.1"/>
</dbReference>
<reference evidence="2 3" key="1">
    <citation type="submission" date="2018-06" db="EMBL/GenBank/DDBJ databases">
        <authorList>
            <consortium name="Pathogen Informatics"/>
            <person name="Doyle S."/>
        </authorList>
    </citation>
    <scope>NUCLEOTIDE SEQUENCE [LARGE SCALE GENOMIC DNA]</scope>
    <source>
        <strain evidence="2 3">NCTC10343</strain>
    </source>
</reference>
<name>A0A378Y345_PAEPO</name>
<feature type="transmembrane region" description="Helical" evidence="1">
    <location>
        <begin position="21"/>
        <end position="49"/>
    </location>
</feature>
<dbReference type="Proteomes" id="UP000254400">
    <property type="component" value="Unassembled WGS sequence"/>
</dbReference>
<dbReference type="EMBL" id="UGSC01000001">
    <property type="protein sequence ID" value="SUA70809.1"/>
    <property type="molecule type" value="Genomic_DNA"/>
</dbReference>
<organism evidence="2 3">
    <name type="scientific">Paenibacillus polymyxa</name>
    <name type="common">Bacillus polymyxa</name>
    <dbReference type="NCBI Taxonomy" id="1406"/>
    <lineage>
        <taxon>Bacteria</taxon>
        <taxon>Bacillati</taxon>
        <taxon>Bacillota</taxon>
        <taxon>Bacilli</taxon>
        <taxon>Bacillales</taxon>
        <taxon>Paenibacillaceae</taxon>
        <taxon>Paenibacillus</taxon>
    </lineage>
</organism>
<proteinExistence type="predicted"/>
<dbReference type="AlphaFoldDB" id="A0A378Y345"/>
<evidence type="ECO:0000313" key="3">
    <source>
        <dbReference type="Proteomes" id="UP000254400"/>
    </source>
</evidence>
<sequence length="50" mass="5781">MNWNQMKLRLKFGSAMPKSEGNFSFGLLCGLFISIVLWISIIGWIMLIFK</sequence>
<dbReference type="GeneID" id="93347026"/>
<evidence type="ECO:0000313" key="2">
    <source>
        <dbReference type="EMBL" id="SUA70809.1"/>
    </source>
</evidence>
<evidence type="ECO:0000256" key="1">
    <source>
        <dbReference type="SAM" id="Phobius"/>
    </source>
</evidence>
<keyword evidence="1" id="KW-1133">Transmembrane helix</keyword>
<keyword evidence="1" id="KW-0812">Transmembrane</keyword>
<protein>
    <submittedName>
        <fullName evidence="2">Uncharacterized protein</fullName>
    </submittedName>
</protein>
<accession>A0A378Y345</accession>
<keyword evidence="1" id="KW-0472">Membrane</keyword>